<protein>
    <submittedName>
        <fullName evidence="5">DNA-binding response regulator, NarL/FixJ family, contains REC and HTH domains</fullName>
    </submittedName>
</protein>
<dbReference type="SMART" id="SM00421">
    <property type="entry name" value="HTH_LUXR"/>
    <property type="match status" value="1"/>
</dbReference>
<keyword evidence="3" id="KW-0804">Transcription</keyword>
<keyword evidence="2 5" id="KW-0238">DNA-binding</keyword>
<dbReference type="RefSeq" id="WP_090045467.1">
    <property type="nucleotide sequence ID" value="NZ_FNCC01000001.1"/>
</dbReference>
<evidence type="ECO:0000313" key="6">
    <source>
        <dbReference type="Proteomes" id="UP000199623"/>
    </source>
</evidence>
<keyword evidence="1" id="KW-0805">Transcription regulation</keyword>
<dbReference type="STRING" id="200378.SAMN05216553_101712"/>
<evidence type="ECO:0000256" key="3">
    <source>
        <dbReference type="ARBA" id="ARBA00023163"/>
    </source>
</evidence>
<sequence>MRRIPVHVTSTDPILKTGVTAQLRSRQEIELVAGDDLGPQVVSVVVNDIADDNVLRLVREVRARSGGQVILVLSVIDDGALLSAIEAGARGVVARAEATPERLVSAVTQATEMSGVLSPKLVGRLLAQVSRLQNQVLAPKGLKFTGLSEREASVLRMIAQGMEVKEIAAQLSYSERTIKNALHDVVNRFQLRNRTHAVAFALKEGLI</sequence>
<dbReference type="SUPFAM" id="SSF46894">
    <property type="entry name" value="C-terminal effector domain of the bipartite response regulators"/>
    <property type="match status" value="1"/>
</dbReference>
<dbReference type="InterPro" id="IPR000792">
    <property type="entry name" value="Tscrpt_reg_LuxR_C"/>
</dbReference>
<dbReference type="PANTHER" id="PTHR43214">
    <property type="entry name" value="TWO-COMPONENT RESPONSE REGULATOR"/>
    <property type="match status" value="1"/>
</dbReference>
<keyword evidence="6" id="KW-1185">Reference proteome</keyword>
<dbReference type="Pfam" id="PF00196">
    <property type="entry name" value="GerE"/>
    <property type="match status" value="1"/>
</dbReference>
<feature type="domain" description="HTH luxR-type" evidence="4">
    <location>
        <begin position="140"/>
        <end position="205"/>
    </location>
</feature>
<dbReference type="AlphaFoldDB" id="A0A1G7L7P7"/>
<dbReference type="GO" id="GO:0003677">
    <property type="term" value="F:DNA binding"/>
    <property type="evidence" value="ECO:0007669"/>
    <property type="project" value="UniProtKB-KW"/>
</dbReference>
<evidence type="ECO:0000256" key="2">
    <source>
        <dbReference type="ARBA" id="ARBA00023125"/>
    </source>
</evidence>
<dbReference type="EMBL" id="FNCC01000001">
    <property type="protein sequence ID" value="SDF45396.1"/>
    <property type="molecule type" value="Genomic_DNA"/>
</dbReference>
<name>A0A1G7L7P7_9PSEU</name>
<reference evidence="6" key="1">
    <citation type="submission" date="2016-10" db="EMBL/GenBank/DDBJ databases">
        <authorList>
            <person name="Varghese N."/>
            <person name="Submissions S."/>
        </authorList>
    </citation>
    <scope>NUCLEOTIDE SEQUENCE [LARGE SCALE GENOMIC DNA]</scope>
    <source>
        <strain evidence="6">CGMCC 4.3506</strain>
    </source>
</reference>
<dbReference type="PRINTS" id="PR00038">
    <property type="entry name" value="HTHLUXR"/>
</dbReference>
<evidence type="ECO:0000259" key="4">
    <source>
        <dbReference type="PROSITE" id="PS50043"/>
    </source>
</evidence>
<evidence type="ECO:0000313" key="5">
    <source>
        <dbReference type="EMBL" id="SDF45396.1"/>
    </source>
</evidence>
<accession>A0A1G7L7P7</accession>
<dbReference type="CDD" id="cd06170">
    <property type="entry name" value="LuxR_C_like"/>
    <property type="match status" value="1"/>
</dbReference>
<dbReference type="PROSITE" id="PS50043">
    <property type="entry name" value="HTH_LUXR_2"/>
    <property type="match status" value="1"/>
</dbReference>
<dbReference type="Gene3D" id="3.40.50.2300">
    <property type="match status" value="1"/>
</dbReference>
<dbReference type="InterPro" id="IPR016032">
    <property type="entry name" value="Sig_transdc_resp-reg_C-effctor"/>
</dbReference>
<proteinExistence type="predicted"/>
<dbReference type="Proteomes" id="UP000199623">
    <property type="component" value="Unassembled WGS sequence"/>
</dbReference>
<dbReference type="GO" id="GO:0006355">
    <property type="term" value="P:regulation of DNA-templated transcription"/>
    <property type="evidence" value="ECO:0007669"/>
    <property type="project" value="InterPro"/>
</dbReference>
<dbReference type="PANTHER" id="PTHR43214:SF24">
    <property type="entry name" value="TRANSCRIPTIONAL REGULATORY PROTEIN NARL-RELATED"/>
    <property type="match status" value="1"/>
</dbReference>
<organism evidence="5 6">
    <name type="scientific">Lentzea fradiae</name>
    <dbReference type="NCBI Taxonomy" id="200378"/>
    <lineage>
        <taxon>Bacteria</taxon>
        <taxon>Bacillati</taxon>
        <taxon>Actinomycetota</taxon>
        <taxon>Actinomycetes</taxon>
        <taxon>Pseudonocardiales</taxon>
        <taxon>Pseudonocardiaceae</taxon>
        <taxon>Lentzea</taxon>
    </lineage>
</organism>
<dbReference type="OrthoDB" id="4309410at2"/>
<gene>
    <name evidence="5" type="ORF">SAMN05216553_101712</name>
</gene>
<dbReference type="InterPro" id="IPR039420">
    <property type="entry name" value="WalR-like"/>
</dbReference>
<evidence type="ECO:0000256" key="1">
    <source>
        <dbReference type="ARBA" id="ARBA00023015"/>
    </source>
</evidence>